<evidence type="ECO:0000313" key="11">
    <source>
        <dbReference type="Proteomes" id="UP000286997"/>
    </source>
</evidence>
<reference evidence="10 11" key="1">
    <citation type="submission" date="2019-01" db="EMBL/GenBank/DDBJ databases">
        <authorList>
            <person name="Chen W.-M."/>
        </authorList>
    </citation>
    <scope>NUCLEOTIDE SEQUENCE [LARGE SCALE GENOMIC DNA]</scope>
    <source>
        <strain evidence="10 11">TER-1</strain>
    </source>
</reference>
<evidence type="ECO:0000313" key="10">
    <source>
        <dbReference type="EMBL" id="RVU21840.1"/>
    </source>
</evidence>
<dbReference type="EC" id="1.-.-.-" evidence="7"/>
<name>A0A437PHS7_9HYPH</name>
<organism evidence="10 11">
    <name type="scientific">Methylobacterium oryzihabitans</name>
    <dbReference type="NCBI Taxonomy" id="2499852"/>
    <lineage>
        <taxon>Bacteria</taxon>
        <taxon>Pseudomonadati</taxon>
        <taxon>Pseudomonadota</taxon>
        <taxon>Alphaproteobacteria</taxon>
        <taxon>Hyphomicrobiales</taxon>
        <taxon>Methylobacteriaceae</taxon>
        <taxon>Methylobacterium</taxon>
    </lineage>
</organism>
<feature type="binding site" evidence="8">
    <location>
        <position position="38"/>
    </location>
    <ligand>
        <name>FMN</name>
        <dbReference type="ChEBI" id="CHEBI:58210"/>
        <note>ligand shared between dimeric partners</note>
    </ligand>
</feature>
<evidence type="ECO:0000256" key="2">
    <source>
        <dbReference type="ARBA" id="ARBA00022630"/>
    </source>
</evidence>
<evidence type="ECO:0000256" key="4">
    <source>
        <dbReference type="ARBA" id="ARBA00022857"/>
    </source>
</evidence>
<feature type="binding site" evidence="8">
    <location>
        <position position="42"/>
    </location>
    <ligand>
        <name>FMN</name>
        <dbReference type="ChEBI" id="CHEBI:58210"/>
        <note>ligand shared between dimeric partners</note>
    </ligand>
</feature>
<dbReference type="GO" id="GO:0016491">
    <property type="term" value="F:oxidoreductase activity"/>
    <property type="evidence" value="ECO:0007669"/>
    <property type="project" value="UniProtKB-UniRule"/>
</dbReference>
<keyword evidence="2 7" id="KW-0285">Flavoprotein</keyword>
<dbReference type="InterPro" id="IPR000415">
    <property type="entry name" value="Nitroreductase-like"/>
</dbReference>
<sequence>MNATLELLRSRRSVPPPMLSGPGPDEADLDAILRAAARVPDHGKLAPWRFVVIAGEGAQRLARLVAETYAADNPGADAARLEAEGARVTRAPLVIAVVSRAGPHPKIPEWEQVLSAGAAAMNLVVAANALGYRTSWLTEWMAYDRRILDALGLSPAERLAGFVHVGRADEVPSDRPRPDLAEIVTRF</sequence>
<keyword evidence="11" id="KW-1185">Reference proteome</keyword>
<feature type="binding site" description="in other chain" evidence="8">
    <location>
        <begin position="136"/>
        <end position="138"/>
    </location>
    <ligand>
        <name>FMN</name>
        <dbReference type="ChEBI" id="CHEBI:58210"/>
        <note>ligand shared between dimeric partners</note>
    </ligand>
</feature>
<dbReference type="InterPro" id="IPR052530">
    <property type="entry name" value="NAD(P)H_nitroreductase"/>
</dbReference>
<proteinExistence type="inferred from homology"/>
<gene>
    <name evidence="10" type="ORF">EOE48_01980</name>
</gene>
<protein>
    <recommendedName>
        <fullName evidence="7">Putative NAD(P)H nitroreductase</fullName>
        <ecNumber evidence="7">1.-.-.-</ecNumber>
    </recommendedName>
</protein>
<keyword evidence="6 7" id="KW-0520">NAD</keyword>
<dbReference type="CDD" id="cd02135">
    <property type="entry name" value="YdjA-like"/>
    <property type="match status" value="1"/>
</dbReference>
<accession>A0A437PHS7</accession>
<dbReference type="PANTHER" id="PTHR43821">
    <property type="entry name" value="NAD(P)H NITROREDUCTASE YDJA-RELATED"/>
    <property type="match status" value="1"/>
</dbReference>
<comment type="cofactor">
    <cofactor evidence="8">
        <name>FMN</name>
        <dbReference type="ChEBI" id="CHEBI:58210"/>
    </cofactor>
    <text evidence="8">Binds 1 FMN per subunit.</text>
</comment>
<evidence type="ECO:0000256" key="5">
    <source>
        <dbReference type="ARBA" id="ARBA00023002"/>
    </source>
</evidence>
<evidence type="ECO:0000259" key="9">
    <source>
        <dbReference type="Pfam" id="PF00881"/>
    </source>
</evidence>
<dbReference type="InterPro" id="IPR029479">
    <property type="entry name" value="Nitroreductase"/>
</dbReference>
<dbReference type="AlphaFoldDB" id="A0A437PHS7"/>
<dbReference type="Gene3D" id="3.40.109.10">
    <property type="entry name" value="NADH Oxidase"/>
    <property type="match status" value="1"/>
</dbReference>
<evidence type="ECO:0000256" key="6">
    <source>
        <dbReference type="ARBA" id="ARBA00023027"/>
    </source>
</evidence>
<comment type="caution">
    <text evidence="10">The sequence shown here is derived from an EMBL/GenBank/DDBJ whole genome shotgun (WGS) entry which is preliminary data.</text>
</comment>
<evidence type="ECO:0000256" key="1">
    <source>
        <dbReference type="ARBA" id="ARBA00007118"/>
    </source>
</evidence>
<dbReference type="Proteomes" id="UP000286997">
    <property type="component" value="Unassembled WGS sequence"/>
</dbReference>
<evidence type="ECO:0000256" key="8">
    <source>
        <dbReference type="PIRSR" id="PIRSR000232-1"/>
    </source>
</evidence>
<feature type="domain" description="Nitroreductase" evidence="9">
    <location>
        <begin position="9"/>
        <end position="167"/>
    </location>
</feature>
<dbReference type="PIRSF" id="PIRSF000232">
    <property type="entry name" value="YdjA"/>
    <property type="match status" value="1"/>
</dbReference>
<evidence type="ECO:0000256" key="3">
    <source>
        <dbReference type="ARBA" id="ARBA00022643"/>
    </source>
</evidence>
<comment type="similarity">
    <text evidence="1 7">Belongs to the nitroreductase family.</text>
</comment>
<feature type="binding site" description="in other chain" evidence="8">
    <location>
        <begin position="11"/>
        <end position="13"/>
    </location>
    <ligand>
        <name>FMN</name>
        <dbReference type="ChEBI" id="CHEBI:58210"/>
        <note>ligand shared between dimeric partners</note>
    </ligand>
</feature>
<dbReference type="OrthoDB" id="9804207at2"/>
<dbReference type="RefSeq" id="WP_127727083.1">
    <property type="nucleotide sequence ID" value="NZ_SACP01000001.1"/>
</dbReference>
<dbReference type="PANTHER" id="PTHR43821:SF1">
    <property type="entry name" value="NAD(P)H NITROREDUCTASE YDJA-RELATED"/>
    <property type="match status" value="1"/>
</dbReference>
<dbReference type="Pfam" id="PF00881">
    <property type="entry name" value="Nitroreductase"/>
    <property type="match status" value="1"/>
</dbReference>
<evidence type="ECO:0000256" key="7">
    <source>
        <dbReference type="PIRNR" id="PIRNR000232"/>
    </source>
</evidence>
<dbReference type="InterPro" id="IPR026021">
    <property type="entry name" value="YdjA-like"/>
</dbReference>
<dbReference type="EMBL" id="SACP01000001">
    <property type="protein sequence ID" value="RVU21840.1"/>
    <property type="molecule type" value="Genomic_DNA"/>
</dbReference>
<keyword evidence="3 7" id="KW-0288">FMN</keyword>
<dbReference type="SUPFAM" id="SSF55469">
    <property type="entry name" value="FMN-dependent nitroreductase-like"/>
    <property type="match status" value="1"/>
</dbReference>
<keyword evidence="4 7" id="KW-0521">NADP</keyword>
<keyword evidence="5 7" id="KW-0560">Oxidoreductase</keyword>